<dbReference type="Proteomes" id="UP001500359">
    <property type="component" value="Unassembled WGS sequence"/>
</dbReference>
<dbReference type="EMBL" id="BAAAFD010000011">
    <property type="protein sequence ID" value="GAA0859421.1"/>
    <property type="molecule type" value="Genomic_DNA"/>
</dbReference>
<evidence type="ECO:0000313" key="3">
    <source>
        <dbReference type="EMBL" id="GAA0859421.1"/>
    </source>
</evidence>
<organism evidence="3 4">
    <name type="scientific">Aliiglaciecola litoralis</name>
    <dbReference type="NCBI Taxonomy" id="582857"/>
    <lineage>
        <taxon>Bacteria</taxon>
        <taxon>Pseudomonadati</taxon>
        <taxon>Pseudomonadota</taxon>
        <taxon>Gammaproteobacteria</taxon>
        <taxon>Alteromonadales</taxon>
        <taxon>Alteromonadaceae</taxon>
        <taxon>Aliiglaciecola</taxon>
    </lineage>
</organism>
<dbReference type="Pfam" id="PF11446">
    <property type="entry name" value="DUF2897"/>
    <property type="match status" value="1"/>
</dbReference>
<reference evidence="4" key="1">
    <citation type="journal article" date="2019" name="Int. J. Syst. Evol. Microbiol.">
        <title>The Global Catalogue of Microorganisms (GCM) 10K type strain sequencing project: providing services to taxonomists for standard genome sequencing and annotation.</title>
        <authorList>
            <consortium name="The Broad Institute Genomics Platform"/>
            <consortium name="The Broad Institute Genome Sequencing Center for Infectious Disease"/>
            <person name="Wu L."/>
            <person name="Ma J."/>
        </authorList>
    </citation>
    <scope>NUCLEOTIDE SEQUENCE [LARGE SCALE GENOMIC DNA]</scope>
    <source>
        <strain evidence="4">JCM 15896</strain>
    </source>
</reference>
<evidence type="ECO:0000256" key="1">
    <source>
        <dbReference type="SAM" id="MobiDB-lite"/>
    </source>
</evidence>
<feature type="compositionally biased region" description="Basic and acidic residues" evidence="1">
    <location>
        <begin position="36"/>
        <end position="54"/>
    </location>
</feature>
<evidence type="ECO:0008006" key="5">
    <source>
        <dbReference type="Google" id="ProtNLM"/>
    </source>
</evidence>
<keyword evidence="4" id="KW-1185">Reference proteome</keyword>
<feature type="transmembrane region" description="Helical" evidence="2">
    <location>
        <begin position="6"/>
        <end position="27"/>
    </location>
</feature>
<dbReference type="InterPro" id="IPR021550">
    <property type="entry name" value="DUF2897"/>
</dbReference>
<evidence type="ECO:0000256" key="2">
    <source>
        <dbReference type="SAM" id="Phobius"/>
    </source>
</evidence>
<keyword evidence="2" id="KW-1133">Transmembrane helix</keyword>
<proteinExistence type="predicted"/>
<comment type="caution">
    <text evidence="3">The sequence shown here is derived from an EMBL/GenBank/DDBJ whole genome shotgun (WGS) entry which is preliminary data.</text>
</comment>
<accession>A0ABP3X2U0</accession>
<gene>
    <name evidence="3" type="ORF">GCM10009114_32830</name>
</gene>
<keyword evidence="2" id="KW-0812">Transmembrane</keyword>
<name>A0ABP3X2U0_9ALTE</name>
<sequence length="54" mass="5919">MNTWLVLGLLLALGIIVGNIMLLKYSANMKFGKSSTKKDDALKSDSPKTDHDKP</sequence>
<protein>
    <recommendedName>
        <fullName evidence="5">DUF2897 domain-containing protein</fullName>
    </recommendedName>
</protein>
<keyword evidence="2" id="KW-0472">Membrane</keyword>
<feature type="region of interest" description="Disordered" evidence="1">
    <location>
        <begin position="33"/>
        <end position="54"/>
    </location>
</feature>
<dbReference type="RefSeq" id="WP_343861948.1">
    <property type="nucleotide sequence ID" value="NZ_BAAAFD010000011.1"/>
</dbReference>
<evidence type="ECO:0000313" key="4">
    <source>
        <dbReference type="Proteomes" id="UP001500359"/>
    </source>
</evidence>